<proteinExistence type="predicted"/>
<dbReference type="Pfam" id="PF01713">
    <property type="entry name" value="Smr"/>
    <property type="match status" value="1"/>
</dbReference>
<dbReference type="AlphaFoldDB" id="A0A4R4JRX0"/>
<accession>A0A4R4JRX0</accession>
<keyword evidence="3" id="KW-1185">Reference proteome</keyword>
<sequence length="327" mass="36856">MNIGDKVRLVHGKEEGVVYRFLAGNIVEIEIEDGFRIPVLRQELVLVSPMEESRLLRKEQPVLSVPGSRDTRSAGPFSAKGIYLAFLPTNDRELSVHFINNTDWIIPFVVYEDKEGKHTGLGSGLLKPRSSQKLHDVWMKDFEQWALYEIQVLFFKDGAGTIPAPFQKKLKCRVQSFYKRKMKAPVLGKDAYVYQLDEDEIKATSAPEKPISAAEIRERMLSPQPAESLEPVTAPQAIIDLHLEKLSPNSGSMSNSDKLTLQLSTFEKQLEKAIAAGMDDITFIHGAGNGVLKTEIHRRLGKNQHVQYFKDAQKEKFGYGATFVKIK</sequence>
<organism evidence="2 3">
    <name type="scientific">Arundinibacter roseus</name>
    <dbReference type="NCBI Taxonomy" id="2070510"/>
    <lineage>
        <taxon>Bacteria</taxon>
        <taxon>Pseudomonadati</taxon>
        <taxon>Bacteroidota</taxon>
        <taxon>Cytophagia</taxon>
        <taxon>Cytophagales</taxon>
        <taxon>Spirosomataceae</taxon>
        <taxon>Arundinibacter</taxon>
    </lineage>
</organism>
<dbReference type="OrthoDB" id="1524810at2"/>
<dbReference type="SUPFAM" id="SSF158949">
    <property type="entry name" value="Smr-associated domain-like"/>
    <property type="match status" value="1"/>
</dbReference>
<dbReference type="Pfam" id="PF09640">
    <property type="entry name" value="DUF2027"/>
    <property type="match status" value="1"/>
</dbReference>
<evidence type="ECO:0000313" key="2">
    <source>
        <dbReference type="EMBL" id="TDB57327.1"/>
    </source>
</evidence>
<dbReference type="InterPro" id="IPR036063">
    <property type="entry name" value="Smr_dom_sf"/>
</dbReference>
<evidence type="ECO:0000259" key="1">
    <source>
        <dbReference type="PROSITE" id="PS50828"/>
    </source>
</evidence>
<dbReference type="Gene3D" id="2.60.40.1600">
    <property type="entry name" value="Smr-associated-like"/>
    <property type="match status" value="1"/>
</dbReference>
<dbReference type="InterPro" id="IPR002625">
    <property type="entry name" value="Smr_dom"/>
</dbReference>
<comment type="caution">
    <text evidence="2">The sequence shown here is derived from an EMBL/GenBank/DDBJ whole genome shotgun (WGS) entry which is preliminary data.</text>
</comment>
<gene>
    <name evidence="2" type="ORF">EZE20_23745</name>
</gene>
<feature type="domain" description="Smr" evidence="1">
    <location>
        <begin position="281"/>
        <end position="327"/>
    </location>
</feature>
<dbReference type="Proteomes" id="UP000295706">
    <property type="component" value="Unassembled WGS sequence"/>
</dbReference>
<dbReference type="InterPro" id="IPR036781">
    <property type="entry name" value="Smr_assoc-like_sf"/>
</dbReference>
<reference evidence="2 3" key="1">
    <citation type="submission" date="2019-02" db="EMBL/GenBank/DDBJ databases">
        <title>Arundinibacter roseus gen. nov., sp. nov., a new member of the family Cytophagaceae.</title>
        <authorList>
            <person name="Szuroczki S."/>
            <person name="Khayer B."/>
            <person name="Sproer C."/>
            <person name="Toumi M."/>
            <person name="Szabo A."/>
            <person name="Felfoldi T."/>
            <person name="Schumann P."/>
            <person name="Toth E."/>
        </authorList>
    </citation>
    <scope>NUCLEOTIDE SEQUENCE [LARGE SCALE GENOMIC DNA]</scope>
    <source>
        <strain evidence="2 3">DMA-k-7a</strain>
    </source>
</reference>
<name>A0A4R4JRX0_9BACT</name>
<dbReference type="InterPro" id="IPR018598">
    <property type="entry name" value="DUF2027"/>
</dbReference>
<dbReference type="PROSITE" id="PS50828">
    <property type="entry name" value="SMR"/>
    <property type="match status" value="1"/>
</dbReference>
<protein>
    <submittedName>
        <fullName evidence="2">DUF2027 domain-containing protein</fullName>
    </submittedName>
</protein>
<dbReference type="Gene3D" id="3.30.1370.110">
    <property type="match status" value="1"/>
</dbReference>
<dbReference type="EMBL" id="SMJU01000029">
    <property type="protein sequence ID" value="TDB57327.1"/>
    <property type="molecule type" value="Genomic_DNA"/>
</dbReference>
<dbReference type="RefSeq" id="WP_132122489.1">
    <property type="nucleotide sequence ID" value="NZ_SMJU01000029.1"/>
</dbReference>
<evidence type="ECO:0000313" key="3">
    <source>
        <dbReference type="Proteomes" id="UP000295706"/>
    </source>
</evidence>